<comment type="caution">
    <text evidence="6">The sequence shown here is derived from an EMBL/GenBank/DDBJ whole genome shotgun (WGS) entry which is preliminary data.</text>
</comment>
<dbReference type="InterPro" id="IPR015590">
    <property type="entry name" value="Aldehyde_DH_dom"/>
</dbReference>
<dbReference type="Proteomes" id="UP000654947">
    <property type="component" value="Unassembled WGS sequence"/>
</dbReference>
<dbReference type="PANTHER" id="PTHR42986:SF1">
    <property type="entry name" value="BENZALDEHYDE DEHYDROGENASE YFMT"/>
    <property type="match status" value="1"/>
</dbReference>
<dbReference type="EMBL" id="BMXL01000006">
    <property type="protein sequence ID" value="GHD22663.1"/>
    <property type="molecule type" value="Genomic_DNA"/>
</dbReference>
<evidence type="ECO:0000313" key="6">
    <source>
        <dbReference type="EMBL" id="GHD22663.1"/>
    </source>
</evidence>
<proteinExistence type="inferred from homology"/>
<organism evidence="6 7">
    <name type="scientific">Nocardiopsis kunsanensis</name>
    <dbReference type="NCBI Taxonomy" id="141693"/>
    <lineage>
        <taxon>Bacteria</taxon>
        <taxon>Bacillati</taxon>
        <taxon>Actinomycetota</taxon>
        <taxon>Actinomycetes</taxon>
        <taxon>Streptosporangiales</taxon>
        <taxon>Nocardiopsidaceae</taxon>
        <taxon>Nocardiopsis</taxon>
    </lineage>
</organism>
<keyword evidence="7" id="KW-1185">Reference proteome</keyword>
<dbReference type="PANTHER" id="PTHR42986">
    <property type="entry name" value="BENZALDEHYDE DEHYDROGENASE YFMT"/>
    <property type="match status" value="1"/>
</dbReference>
<evidence type="ECO:0000256" key="1">
    <source>
        <dbReference type="ARBA" id="ARBA00009986"/>
    </source>
</evidence>
<name>A0A919CGM9_9ACTN</name>
<evidence type="ECO:0000256" key="2">
    <source>
        <dbReference type="ARBA" id="ARBA00023002"/>
    </source>
</evidence>
<keyword evidence="2" id="KW-0560">Oxidoreductase</keyword>
<dbReference type="InterPro" id="IPR016163">
    <property type="entry name" value="Ald_DH_C"/>
</dbReference>
<dbReference type="GO" id="GO:0016620">
    <property type="term" value="F:oxidoreductase activity, acting on the aldehyde or oxo group of donors, NAD or NADP as acceptor"/>
    <property type="evidence" value="ECO:0007669"/>
    <property type="project" value="InterPro"/>
</dbReference>
<gene>
    <name evidence="6" type="ORF">GCM10007147_17210</name>
</gene>
<dbReference type="PROSITE" id="PS00070">
    <property type="entry name" value="ALDEHYDE_DEHYDR_CYS"/>
    <property type="match status" value="1"/>
</dbReference>
<evidence type="ECO:0000259" key="5">
    <source>
        <dbReference type="Pfam" id="PF00171"/>
    </source>
</evidence>
<dbReference type="Gene3D" id="3.40.309.10">
    <property type="entry name" value="Aldehyde Dehydrogenase, Chain A, domain 2"/>
    <property type="match status" value="1"/>
</dbReference>
<dbReference type="InterPro" id="IPR016162">
    <property type="entry name" value="Ald_DH_N"/>
</dbReference>
<evidence type="ECO:0000256" key="4">
    <source>
        <dbReference type="SAM" id="MobiDB-lite"/>
    </source>
</evidence>
<dbReference type="InterPro" id="IPR016160">
    <property type="entry name" value="Ald_DH_CS_CYS"/>
</dbReference>
<sequence>MSDAQTPEPYSGFDTMAIGGRSWTGSSDTEHQNVNPYDDTPLGRIRFADAEDVESAYRAAAAAQPEWAATPATERSALFLRALDIMDRRRDEIVEWLVSEVGAIRQRAEFEWSLVRAGMVEVINYPTRACGRILPGITPGKENRVYREPLGVVGTITPWNFPMQLSHRSIAPAIALGNTVVLKPAEDSPVTGGLLLSRVYEEAGLPPGVLNVVIGKGSRIGDALVTSRVPSLISFTGSTSVGSRIAAQSPLKNHALELGGNGPLVVLDDADLDRAADAAVFGSFYHQGQICMATNRIVAHTRVYDEIVDRVRERAQGLRTGDPADSGTQIGPIINDSQLRHVRDLIDRSVGEGAELLVSGDPAGPAGRALPPHVLVGDNSVATAAEEVFGPVATVVRADSGEEALRIANDTDYGLSSAVFTEDVERGVRFARRVRAGMTHVNDTTVNDEPNTAFGGEKDSGMGRFGGVWAIEEFTTDHWVSVQHTARTLPFGEHA</sequence>
<reference evidence="6 7" key="1">
    <citation type="journal article" date="2014" name="Int. J. Syst. Evol. Microbiol.">
        <title>Complete genome sequence of Corynebacterium casei LMG S-19264T (=DSM 44701T), isolated from a smear-ripened cheese.</title>
        <authorList>
            <consortium name="US DOE Joint Genome Institute (JGI-PGF)"/>
            <person name="Walter F."/>
            <person name="Albersmeier A."/>
            <person name="Kalinowski J."/>
            <person name="Ruckert C."/>
        </authorList>
    </citation>
    <scope>NUCLEOTIDE SEQUENCE [LARGE SCALE GENOMIC DNA]</scope>
    <source>
        <strain evidence="6 7">KCTC 19473</strain>
    </source>
</reference>
<evidence type="ECO:0000313" key="7">
    <source>
        <dbReference type="Proteomes" id="UP000654947"/>
    </source>
</evidence>
<keyword evidence="3" id="KW-0520">NAD</keyword>
<protein>
    <submittedName>
        <fullName evidence="6">Aldehyde dehydrogenase</fullName>
    </submittedName>
</protein>
<dbReference type="SUPFAM" id="SSF53720">
    <property type="entry name" value="ALDH-like"/>
    <property type="match status" value="1"/>
</dbReference>
<accession>A0A919CGM9</accession>
<comment type="similarity">
    <text evidence="1">Belongs to the aldehyde dehydrogenase family.</text>
</comment>
<dbReference type="RefSeq" id="WP_193517703.1">
    <property type="nucleotide sequence ID" value="NZ_BMXL01000006.1"/>
</dbReference>
<dbReference type="InterPro" id="IPR016161">
    <property type="entry name" value="Ald_DH/histidinol_DH"/>
</dbReference>
<feature type="domain" description="Aldehyde dehydrogenase" evidence="5">
    <location>
        <begin position="23"/>
        <end position="480"/>
    </location>
</feature>
<feature type="compositionally biased region" description="Polar residues" evidence="4">
    <location>
        <begin position="23"/>
        <end position="35"/>
    </location>
</feature>
<dbReference type="FunFam" id="3.40.309.10:FF:000009">
    <property type="entry name" value="Aldehyde dehydrogenase A"/>
    <property type="match status" value="1"/>
</dbReference>
<feature type="region of interest" description="Disordered" evidence="4">
    <location>
        <begin position="1"/>
        <end position="40"/>
    </location>
</feature>
<dbReference type="Gene3D" id="3.40.605.10">
    <property type="entry name" value="Aldehyde Dehydrogenase, Chain A, domain 1"/>
    <property type="match status" value="1"/>
</dbReference>
<evidence type="ECO:0000256" key="3">
    <source>
        <dbReference type="ARBA" id="ARBA00023027"/>
    </source>
</evidence>
<dbReference type="AlphaFoldDB" id="A0A919CGM9"/>
<dbReference type="Pfam" id="PF00171">
    <property type="entry name" value="Aldedh"/>
    <property type="match status" value="1"/>
</dbReference>